<keyword evidence="3 5" id="KW-0067">ATP-binding</keyword>
<dbReference type="RefSeq" id="WP_012609113.1">
    <property type="nucleotide sequence ID" value="NC_011766.1"/>
</dbReference>
<evidence type="ECO:0000259" key="4">
    <source>
        <dbReference type="PROSITE" id="PS50893"/>
    </source>
</evidence>
<protein>
    <submittedName>
        <fullName evidence="5">Iron compound ABC transporter, ATP-binding protein</fullName>
    </submittedName>
</protein>
<evidence type="ECO:0000256" key="3">
    <source>
        <dbReference type="ARBA" id="ARBA00022840"/>
    </source>
</evidence>
<dbReference type="HOGENOM" id="CLU_000604_1_11_2"/>
<dbReference type="EMBL" id="CP001140">
    <property type="protein sequence ID" value="ACL11772.1"/>
    <property type="molecule type" value="Genomic_DNA"/>
</dbReference>
<organism evidence="5 6">
    <name type="scientific">Desulfurococcus amylolyticus (strain DSM 18924 / JCM 16383 / VKM B-2413 / 1221n)</name>
    <name type="common">Desulfurococcus kamchatkensis</name>
    <dbReference type="NCBI Taxonomy" id="490899"/>
    <lineage>
        <taxon>Archaea</taxon>
        <taxon>Thermoproteota</taxon>
        <taxon>Thermoprotei</taxon>
        <taxon>Desulfurococcales</taxon>
        <taxon>Desulfurococcaceae</taxon>
        <taxon>Desulfurococcus</taxon>
    </lineage>
</organism>
<name>B8D6P1_DESA1</name>
<dbReference type="SUPFAM" id="SSF52540">
    <property type="entry name" value="P-loop containing nucleoside triphosphate hydrolases"/>
    <property type="match status" value="1"/>
</dbReference>
<feature type="domain" description="ABC transporter" evidence="4">
    <location>
        <begin position="3"/>
        <end position="232"/>
    </location>
</feature>
<evidence type="ECO:0000313" key="6">
    <source>
        <dbReference type="Proteomes" id="UP000006903"/>
    </source>
</evidence>
<dbReference type="PANTHER" id="PTHR42734">
    <property type="entry name" value="METAL TRANSPORT SYSTEM ATP-BINDING PROTEIN TM_0124-RELATED"/>
    <property type="match status" value="1"/>
</dbReference>
<dbReference type="Proteomes" id="UP000006903">
    <property type="component" value="Chromosome"/>
</dbReference>
<dbReference type="GO" id="GO:0016887">
    <property type="term" value="F:ATP hydrolysis activity"/>
    <property type="evidence" value="ECO:0007669"/>
    <property type="project" value="InterPro"/>
</dbReference>
<dbReference type="InterPro" id="IPR003593">
    <property type="entry name" value="AAA+_ATPase"/>
</dbReference>
<sequence>MVIKASNVVVEYTGGLKGLNNASLEIMENKVTCLMGPNASGKTTLLRALARLVGYKGSILIDGREVSKTPLTVLSRILSYGSQQTISTSLQLQVREVLEMALYPLKNIDVEEAIYNTSIELGITGLLDRYINELSSGELQKIVIASALIKKPRYILLDEPDAHIDTGFKPVLSKTLRKKSGSSTIIIATHDPIFASYTCDYIVVLRSGSIAFHGWLNELMENLDVLREVYGVEFMVTEIPGGMRIIIPYY</sequence>
<dbReference type="PROSITE" id="PS00211">
    <property type="entry name" value="ABC_TRANSPORTER_1"/>
    <property type="match status" value="1"/>
</dbReference>
<dbReference type="STRING" id="490899.DKAM_1446"/>
<dbReference type="InterPro" id="IPR050153">
    <property type="entry name" value="Metal_Ion_Import_ABC"/>
</dbReference>
<dbReference type="InterPro" id="IPR017871">
    <property type="entry name" value="ABC_transporter-like_CS"/>
</dbReference>
<dbReference type="Pfam" id="PF00005">
    <property type="entry name" value="ABC_tran"/>
    <property type="match status" value="1"/>
</dbReference>
<keyword evidence="2" id="KW-0547">Nucleotide-binding</keyword>
<evidence type="ECO:0000256" key="2">
    <source>
        <dbReference type="ARBA" id="ARBA00022741"/>
    </source>
</evidence>
<dbReference type="InterPro" id="IPR003439">
    <property type="entry name" value="ABC_transporter-like_ATP-bd"/>
</dbReference>
<proteinExistence type="predicted"/>
<gene>
    <name evidence="5" type="ordered locus">DKAM_1446</name>
</gene>
<dbReference type="SMART" id="SM00382">
    <property type="entry name" value="AAA"/>
    <property type="match status" value="1"/>
</dbReference>
<accession>B8D6P1</accession>
<reference evidence="5 6" key="1">
    <citation type="journal article" date="2009" name="J. Bacteriol.">
        <title>Complete genome sequence of the anaerobic, protein-degrading hyperthermophilic crenarchaeon Desulfurococcus kamchatkensis.</title>
        <authorList>
            <person name="Ravin N.V."/>
            <person name="Mardanov A.V."/>
            <person name="Beletsky A.V."/>
            <person name="Kublanov I.V."/>
            <person name="Kolganova T.V."/>
            <person name="Lebedinsky A.V."/>
            <person name="Chernyh N.A."/>
            <person name="Bonch-Osmolovskaya E.A."/>
            <person name="Skryabin K.G."/>
        </authorList>
    </citation>
    <scope>NUCLEOTIDE SEQUENCE [LARGE SCALE GENOMIC DNA]</scope>
    <source>
        <strain evidence="6">DSM 18924 / JCM 16383 / VKM B-2413 / 1221n</strain>
    </source>
</reference>
<evidence type="ECO:0000313" key="5">
    <source>
        <dbReference type="EMBL" id="ACL11772.1"/>
    </source>
</evidence>
<dbReference type="GO" id="GO:0005524">
    <property type="term" value="F:ATP binding"/>
    <property type="evidence" value="ECO:0007669"/>
    <property type="project" value="UniProtKB-KW"/>
</dbReference>
<dbReference type="eggNOG" id="arCOG00198">
    <property type="taxonomic scope" value="Archaea"/>
</dbReference>
<evidence type="ECO:0000256" key="1">
    <source>
        <dbReference type="ARBA" id="ARBA00022448"/>
    </source>
</evidence>
<dbReference type="InterPro" id="IPR027417">
    <property type="entry name" value="P-loop_NTPase"/>
</dbReference>
<dbReference type="GeneID" id="7171681"/>
<dbReference type="KEGG" id="dka:DKAM_1446"/>
<dbReference type="Gene3D" id="3.40.50.300">
    <property type="entry name" value="P-loop containing nucleotide triphosphate hydrolases"/>
    <property type="match status" value="1"/>
</dbReference>
<dbReference type="PROSITE" id="PS50893">
    <property type="entry name" value="ABC_TRANSPORTER_2"/>
    <property type="match status" value="1"/>
</dbReference>
<dbReference type="AlphaFoldDB" id="B8D6P1"/>
<keyword evidence="1" id="KW-0813">Transport</keyword>